<keyword evidence="1" id="KW-1133">Transmembrane helix</keyword>
<dbReference type="PATRIC" id="fig|1423747.3.peg.771"/>
<feature type="transmembrane region" description="Helical" evidence="1">
    <location>
        <begin position="115"/>
        <end position="138"/>
    </location>
</feature>
<keyword evidence="1" id="KW-0472">Membrane</keyword>
<name>A0A0R1S4A7_9LACO</name>
<keyword evidence="1" id="KW-0812">Transmembrane</keyword>
<dbReference type="eggNOG" id="COG4709">
    <property type="taxonomic scope" value="Bacteria"/>
</dbReference>
<sequence length="197" mass="21517">MNKIQFIKALATELAQAQVRDTANTLDYYEELIDDRLEDGESELTIIASLESPRQIAARLSDERPIIRQRKTAPMTLALIIMVVVLGSPLWGSLLLTAILLIAVGYFLIWLVPALAAIFAISGIVGGGVSFFLAIIAGVRQGWLIGSMQFGLSIAMLGVGLLCAGLAWYSGCYLVKWSVSLTRWLLSKFKARDKEVA</sequence>
<proteinExistence type="predicted"/>
<evidence type="ECO:0000313" key="2">
    <source>
        <dbReference type="EMBL" id="KRL61538.1"/>
    </source>
</evidence>
<evidence type="ECO:0000313" key="3">
    <source>
        <dbReference type="Proteomes" id="UP000051264"/>
    </source>
</evidence>
<feature type="transmembrane region" description="Helical" evidence="1">
    <location>
        <begin position="150"/>
        <end position="169"/>
    </location>
</feature>
<dbReference type="RefSeq" id="WP_025082456.1">
    <property type="nucleotide sequence ID" value="NZ_AZEX01000018.1"/>
</dbReference>
<evidence type="ECO:0000256" key="1">
    <source>
        <dbReference type="SAM" id="Phobius"/>
    </source>
</evidence>
<accession>A0A0R1S4A7</accession>
<dbReference type="AlphaFoldDB" id="A0A0R1S4A7"/>
<dbReference type="Pfam" id="PF22564">
    <property type="entry name" value="HAAS"/>
    <property type="match status" value="1"/>
</dbReference>
<evidence type="ECO:0008006" key="4">
    <source>
        <dbReference type="Google" id="ProtNLM"/>
    </source>
</evidence>
<dbReference type="STRING" id="1423747.FC69_GL000756"/>
<dbReference type="Proteomes" id="UP000051264">
    <property type="component" value="Unassembled WGS sequence"/>
</dbReference>
<organism evidence="2 3">
    <name type="scientific">Latilactobacillus fuchuensis DSM 14340 = JCM 11249</name>
    <dbReference type="NCBI Taxonomy" id="1423747"/>
    <lineage>
        <taxon>Bacteria</taxon>
        <taxon>Bacillati</taxon>
        <taxon>Bacillota</taxon>
        <taxon>Bacilli</taxon>
        <taxon>Lactobacillales</taxon>
        <taxon>Lactobacillaceae</taxon>
        <taxon>Latilactobacillus</taxon>
    </lineage>
</organism>
<reference evidence="2 3" key="1">
    <citation type="journal article" date="2015" name="Genome Announc.">
        <title>Expanding the biotechnology potential of lactobacilli through comparative genomics of 213 strains and associated genera.</title>
        <authorList>
            <person name="Sun Z."/>
            <person name="Harris H.M."/>
            <person name="McCann A."/>
            <person name="Guo C."/>
            <person name="Argimon S."/>
            <person name="Zhang W."/>
            <person name="Yang X."/>
            <person name="Jeffery I.B."/>
            <person name="Cooney J.C."/>
            <person name="Kagawa T.F."/>
            <person name="Liu W."/>
            <person name="Song Y."/>
            <person name="Salvetti E."/>
            <person name="Wrobel A."/>
            <person name="Rasinkangas P."/>
            <person name="Parkhill J."/>
            <person name="Rea M.C."/>
            <person name="O'Sullivan O."/>
            <person name="Ritari J."/>
            <person name="Douillard F.P."/>
            <person name="Paul Ross R."/>
            <person name="Yang R."/>
            <person name="Briner A.E."/>
            <person name="Felis G.E."/>
            <person name="de Vos W.M."/>
            <person name="Barrangou R."/>
            <person name="Klaenhammer T.R."/>
            <person name="Caufield P.W."/>
            <person name="Cui Y."/>
            <person name="Zhang H."/>
            <person name="O'Toole P.W."/>
        </authorList>
    </citation>
    <scope>NUCLEOTIDE SEQUENCE [LARGE SCALE GENOMIC DNA]</scope>
    <source>
        <strain evidence="2 3">DSM 14340</strain>
    </source>
</reference>
<dbReference type="EMBL" id="AZEX01000018">
    <property type="protein sequence ID" value="KRL61538.1"/>
    <property type="molecule type" value="Genomic_DNA"/>
</dbReference>
<feature type="transmembrane region" description="Helical" evidence="1">
    <location>
        <begin position="77"/>
        <end position="109"/>
    </location>
</feature>
<dbReference type="OrthoDB" id="9804829at2"/>
<gene>
    <name evidence="2" type="ORF">FC69_GL000756</name>
</gene>
<protein>
    <recommendedName>
        <fullName evidence="4">DUF1700 domain-containing protein</fullName>
    </recommendedName>
</protein>
<comment type="caution">
    <text evidence="2">The sequence shown here is derived from an EMBL/GenBank/DDBJ whole genome shotgun (WGS) entry which is preliminary data.</text>
</comment>